<dbReference type="PROSITE" id="PS50110">
    <property type="entry name" value="RESPONSE_REGULATORY"/>
    <property type="match status" value="1"/>
</dbReference>
<evidence type="ECO:0000256" key="9">
    <source>
        <dbReference type="PROSITE-ProRule" id="PRU01091"/>
    </source>
</evidence>
<evidence type="ECO:0000256" key="7">
    <source>
        <dbReference type="ARBA" id="ARBA00024867"/>
    </source>
</evidence>
<dbReference type="InterPro" id="IPR039420">
    <property type="entry name" value="WalR-like"/>
</dbReference>
<keyword evidence="3" id="KW-0902">Two-component regulatory system</keyword>
<dbReference type="GO" id="GO:0000156">
    <property type="term" value="F:phosphorelay response regulator activity"/>
    <property type="evidence" value="ECO:0007669"/>
    <property type="project" value="TreeGrafter"/>
</dbReference>
<dbReference type="OrthoDB" id="9790442at2"/>
<dbReference type="InterPro" id="IPR036388">
    <property type="entry name" value="WH-like_DNA-bd_sf"/>
</dbReference>
<comment type="function">
    <text evidence="7">May play the central regulatory role in sporulation. It may be an element of the effector pathway responsible for the activation of sporulation genes in response to nutritional stress. Spo0A may act in concert with spo0H (a sigma factor) to control the expression of some genes that are critical to the sporulation process.</text>
</comment>
<dbReference type="GO" id="GO:0032993">
    <property type="term" value="C:protein-DNA complex"/>
    <property type="evidence" value="ECO:0007669"/>
    <property type="project" value="TreeGrafter"/>
</dbReference>
<dbReference type="PROSITE" id="PS51755">
    <property type="entry name" value="OMPR_PHOB"/>
    <property type="match status" value="1"/>
</dbReference>
<evidence type="ECO:0000313" key="12">
    <source>
        <dbReference type="EMBL" id="SFU35790.1"/>
    </source>
</evidence>
<dbReference type="InterPro" id="IPR001867">
    <property type="entry name" value="OmpR/PhoB-type_DNA-bd"/>
</dbReference>
<dbReference type="InterPro" id="IPR016032">
    <property type="entry name" value="Sig_transdc_resp-reg_C-effctor"/>
</dbReference>
<evidence type="ECO:0000259" key="11">
    <source>
        <dbReference type="PROSITE" id="PS51755"/>
    </source>
</evidence>
<evidence type="ECO:0000256" key="4">
    <source>
        <dbReference type="ARBA" id="ARBA00023015"/>
    </source>
</evidence>
<evidence type="ECO:0000256" key="6">
    <source>
        <dbReference type="ARBA" id="ARBA00023163"/>
    </source>
</evidence>
<feature type="domain" description="OmpR/PhoB-type" evidence="11">
    <location>
        <begin position="124"/>
        <end position="221"/>
    </location>
</feature>
<evidence type="ECO:0000256" key="3">
    <source>
        <dbReference type="ARBA" id="ARBA00023012"/>
    </source>
</evidence>
<dbReference type="Proteomes" id="UP000198817">
    <property type="component" value="Unassembled WGS sequence"/>
</dbReference>
<evidence type="ECO:0000259" key="10">
    <source>
        <dbReference type="PROSITE" id="PS50110"/>
    </source>
</evidence>
<accession>A0A1I7FHW7</accession>
<dbReference type="PANTHER" id="PTHR48111">
    <property type="entry name" value="REGULATOR OF RPOS"/>
    <property type="match status" value="1"/>
</dbReference>
<dbReference type="Gene3D" id="1.10.10.10">
    <property type="entry name" value="Winged helix-like DNA-binding domain superfamily/Winged helix DNA-binding domain"/>
    <property type="match status" value="1"/>
</dbReference>
<dbReference type="RefSeq" id="WP_090469876.1">
    <property type="nucleotide sequence ID" value="NZ_CADAOJ010000069.1"/>
</dbReference>
<organism evidence="12 13">
    <name type="scientific">Eubacterium pyruvativorans</name>
    <dbReference type="NCBI Taxonomy" id="155865"/>
    <lineage>
        <taxon>Bacteria</taxon>
        <taxon>Bacillati</taxon>
        <taxon>Bacillota</taxon>
        <taxon>Clostridia</taxon>
        <taxon>Eubacteriales</taxon>
        <taxon>Eubacteriaceae</taxon>
        <taxon>Eubacterium</taxon>
    </lineage>
</organism>
<dbReference type="InterPro" id="IPR001789">
    <property type="entry name" value="Sig_transdc_resp-reg_receiver"/>
</dbReference>
<feature type="domain" description="Response regulatory" evidence="10">
    <location>
        <begin position="2"/>
        <end position="116"/>
    </location>
</feature>
<dbReference type="GO" id="GO:0000976">
    <property type="term" value="F:transcription cis-regulatory region binding"/>
    <property type="evidence" value="ECO:0007669"/>
    <property type="project" value="TreeGrafter"/>
</dbReference>
<dbReference type="AlphaFoldDB" id="A0A1I7FHW7"/>
<keyword evidence="5 9" id="KW-0238">DNA-binding</keyword>
<dbReference type="Gene3D" id="3.40.50.2300">
    <property type="match status" value="1"/>
</dbReference>
<dbReference type="InterPro" id="IPR011006">
    <property type="entry name" value="CheY-like_superfamily"/>
</dbReference>
<reference evidence="12 13" key="1">
    <citation type="submission" date="2016-10" db="EMBL/GenBank/DDBJ databases">
        <authorList>
            <person name="de Groot N.N."/>
        </authorList>
    </citation>
    <scope>NUCLEOTIDE SEQUENCE [LARGE SCALE GENOMIC DNA]</scope>
    <source>
        <strain evidence="12 13">KHGC13</strain>
    </source>
</reference>
<feature type="DNA-binding region" description="OmpR/PhoB-type" evidence="9">
    <location>
        <begin position="124"/>
        <end position="221"/>
    </location>
</feature>
<evidence type="ECO:0000256" key="2">
    <source>
        <dbReference type="ARBA" id="ARBA00022553"/>
    </source>
</evidence>
<dbReference type="GO" id="GO:0006355">
    <property type="term" value="P:regulation of DNA-templated transcription"/>
    <property type="evidence" value="ECO:0007669"/>
    <property type="project" value="InterPro"/>
</dbReference>
<keyword evidence="13" id="KW-1185">Reference proteome</keyword>
<dbReference type="Pfam" id="PF00486">
    <property type="entry name" value="Trans_reg_C"/>
    <property type="match status" value="1"/>
</dbReference>
<keyword evidence="4" id="KW-0805">Transcription regulation</keyword>
<dbReference type="Pfam" id="PF00072">
    <property type="entry name" value="Response_reg"/>
    <property type="match status" value="1"/>
</dbReference>
<evidence type="ECO:0000256" key="1">
    <source>
        <dbReference type="ARBA" id="ARBA00018672"/>
    </source>
</evidence>
<dbReference type="EMBL" id="FPBT01000002">
    <property type="protein sequence ID" value="SFU35790.1"/>
    <property type="molecule type" value="Genomic_DNA"/>
</dbReference>
<proteinExistence type="predicted"/>
<evidence type="ECO:0000256" key="8">
    <source>
        <dbReference type="PROSITE-ProRule" id="PRU00169"/>
    </source>
</evidence>
<evidence type="ECO:0000313" key="13">
    <source>
        <dbReference type="Proteomes" id="UP000198817"/>
    </source>
</evidence>
<dbReference type="SMART" id="SM00862">
    <property type="entry name" value="Trans_reg_C"/>
    <property type="match status" value="1"/>
</dbReference>
<keyword evidence="6" id="KW-0804">Transcription</keyword>
<name>A0A1I7FHW7_9FIRM</name>
<dbReference type="Gene3D" id="6.10.250.690">
    <property type="match status" value="1"/>
</dbReference>
<dbReference type="GO" id="GO:0005829">
    <property type="term" value="C:cytosol"/>
    <property type="evidence" value="ECO:0007669"/>
    <property type="project" value="TreeGrafter"/>
</dbReference>
<protein>
    <recommendedName>
        <fullName evidence="1">Stage 0 sporulation protein A homolog</fullName>
    </recommendedName>
</protein>
<evidence type="ECO:0000256" key="5">
    <source>
        <dbReference type="ARBA" id="ARBA00023125"/>
    </source>
</evidence>
<dbReference type="CDD" id="cd00383">
    <property type="entry name" value="trans_reg_C"/>
    <property type="match status" value="1"/>
</dbReference>
<keyword evidence="2 8" id="KW-0597">Phosphoprotein</keyword>
<sequence length="226" mass="24863">MKLLLAEDTVGLNRAVAKMLELNGYEVDAVGDGQAALEKLHEDSYDGIILDIMMPKVDGLAVLKDLRERGNTVPVLLLTAKSEVDDRVAGLDAGADDYLPKPFAMKELLARVSSITRRARTYNRKTVRFGDVELDGETFAMTAANGVRLSVKEFELMYTLMTNPDLDLSTGYLLEHIWGDEPEAREDTLWLYISYLRSKLQAVGSSVTISGEQGGSFRIRGGGDAE</sequence>
<dbReference type="STRING" id="155865.SAMN05216515_10118"/>
<dbReference type="PANTHER" id="PTHR48111:SF1">
    <property type="entry name" value="TWO-COMPONENT RESPONSE REGULATOR ORR33"/>
    <property type="match status" value="1"/>
</dbReference>
<dbReference type="SUPFAM" id="SSF46894">
    <property type="entry name" value="C-terminal effector domain of the bipartite response regulators"/>
    <property type="match status" value="1"/>
</dbReference>
<dbReference type="SUPFAM" id="SSF52172">
    <property type="entry name" value="CheY-like"/>
    <property type="match status" value="1"/>
</dbReference>
<gene>
    <name evidence="12" type="ORF">SAMN05216508_102149</name>
</gene>
<dbReference type="SMART" id="SM00448">
    <property type="entry name" value="REC"/>
    <property type="match status" value="1"/>
</dbReference>
<feature type="modified residue" description="4-aspartylphosphate" evidence="8">
    <location>
        <position position="51"/>
    </location>
</feature>